<dbReference type="SUPFAM" id="SSF52091">
    <property type="entry name" value="SpoIIaa-like"/>
    <property type="match status" value="1"/>
</dbReference>
<dbReference type="OrthoDB" id="5179750at2"/>
<feature type="domain" description="STAS" evidence="1">
    <location>
        <begin position="194"/>
        <end position="280"/>
    </location>
</feature>
<evidence type="ECO:0000313" key="3">
    <source>
        <dbReference type="Proteomes" id="UP000239203"/>
    </source>
</evidence>
<evidence type="ECO:0000259" key="1">
    <source>
        <dbReference type="PROSITE" id="PS50801"/>
    </source>
</evidence>
<dbReference type="AlphaFoldDB" id="A0A2S6GSP8"/>
<dbReference type="InterPro" id="IPR036513">
    <property type="entry name" value="STAS_dom_sf"/>
</dbReference>
<accession>A0A2S6GSP8</accession>
<organism evidence="2 3">
    <name type="scientific">Actinokineospora auranticolor</name>
    <dbReference type="NCBI Taxonomy" id="155976"/>
    <lineage>
        <taxon>Bacteria</taxon>
        <taxon>Bacillati</taxon>
        <taxon>Actinomycetota</taxon>
        <taxon>Actinomycetes</taxon>
        <taxon>Pseudonocardiales</taxon>
        <taxon>Pseudonocardiaceae</taxon>
        <taxon>Actinokineospora</taxon>
    </lineage>
</organism>
<keyword evidence="3" id="KW-1185">Reference proteome</keyword>
<dbReference type="PROSITE" id="PS50801">
    <property type="entry name" value="STAS"/>
    <property type="match status" value="1"/>
</dbReference>
<dbReference type="InterPro" id="IPR025847">
    <property type="entry name" value="MEDS_domain"/>
</dbReference>
<comment type="caution">
    <text evidence="2">The sequence shown here is derived from an EMBL/GenBank/DDBJ whole genome shotgun (WGS) entry which is preliminary data.</text>
</comment>
<reference evidence="2 3" key="1">
    <citation type="submission" date="2018-02" db="EMBL/GenBank/DDBJ databases">
        <title>Genomic Encyclopedia of Archaeal and Bacterial Type Strains, Phase II (KMG-II): from individual species to whole genera.</title>
        <authorList>
            <person name="Goeker M."/>
        </authorList>
    </citation>
    <scope>NUCLEOTIDE SEQUENCE [LARGE SCALE GENOMIC DNA]</scope>
    <source>
        <strain evidence="2 3">YU 961-1</strain>
    </source>
</reference>
<name>A0A2S6GSP8_9PSEU</name>
<dbReference type="Proteomes" id="UP000239203">
    <property type="component" value="Unassembled WGS sequence"/>
</dbReference>
<gene>
    <name evidence="2" type="ORF">CLV40_1051</name>
</gene>
<dbReference type="Gene3D" id="3.30.750.24">
    <property type="entry name" value="STAS domain"/>
    <property type="match status" value="1"/>
</dbReference>
<dbReference type="EMBL" id="PTIX01000005">
    <property type="protein sequence ID" value="PPK68278.1"/>
    <property type="molecule type" value="Genomic_DNA"/>
</dbReference>
<dbReference type="RefSeq" id="WP_104478783.1">
    <property type="nucleotide sequence ID" value="NZ_CP154825.1"/>
</dbReference>
<sequence length="280" mass="29855">MKPTTGLGDVSTGRGRSHLCWSFTEIGEFAAKARAFLAEGLADGKRVCLIAPGGVDELTDHLRALPGFDALRERGAVHVRSPDGMYGADAVDPVEQVRAYSAETDAAVAAGFTGLRVAAEVSHLVDTPARLDAFAEYEHIVDRYMAVSGFDALCAYDAPRLGAAAVERLAALHPRGNVDTVPFHLHGWGDGGAVVLDGDVDLAAHDLFPWALDRAAAHWGPGEVVIDARGLEFIDHHGLLRLAELAGRRGLTIVLRTSRFSPARVVEALRLDGVRVERAA</sequence>
<evidence type="ECO:0000313" key="2">
    <source>
        <dbReference type="EMBL" id="PPK68278.1"/>
    </source>
</evidence>
<protein>
    <submittedName>
        <fullName evidence="2">Anti-anti-sigma regulatory factor</fullName>
    </submittedName>
</protein>
<dbReference type="InterPro" id="IPR002645">
    <property type="entry name" value="STAS_dom"/>
</dbReference>
<proteinExistence type="predicted"/>
<dbReference type="Pfam" id="PF14417">
    <property type="entry name" value="MEDS"/>
    <property type="match status" value="1"/>
</dbReference>